<feature type="compositionally biased region" description="Low complexity" evidence="1">
    <location>
        <begin position="156"/>
        <end position="171"/>
    </location>
</feature>
<organism evidence="2 3">
    <name type="scientific">Cochliobolus sativus</name>
    <name type="common">Common root rot and spot blotch fungus</name>
    <name type="synonym">Bipolaris sorokiniana</name>
    <dbReference type="NCBI Taxonomy" id="45130"/>
    <lineage>
        <taxon>Eukaryota</taxon>
        <taxon>Fungi</taxon>
        <taxon>Dikarya</taxon>
        <taxon>Ascomycota</taxon>
        <taxon>Pezizomycotina</taxon>
        <taxon>Dothideomycetes</taxon>
        <taxon>Pleosporomycetidae</taxon>
        <taxon>Pleosporales</taxon>
        <taxon>Pleosporineae</taxon>
        <taxon>Pleosporaceae</taxon>
        <taxon>Bipolaris</taxon>
    </lineage>
</organism>
<evidence type="ECO:0000313" key="3">
    <source>
        <dbReference type="Proteomes" id="UP000624244"/>
    </source>
</evidence>
<reference evidence="2" key="1">
    <citation type="submission" date="2019-11" db="EMBL/GenBank/DDBJ databases">
        <title>Bipolaris sorokiniana Genome sequencing.</title>
        <authorList>
            <person name="Wang H."/>
        </authorList>
    </citation>
    <scope>NUCLEOTIDE SEQUENCE</scope>
</reference>
<proteinExistence type="predicted"/>
<dbReference type="AlphaFoldDB" id="A0A8H5ZCK7"/>
<protein>
    <submittedName>
        <fullName evidence="2">Uncharacterized protein</fullName>
    </submittedName>
</protein>
<accession>A0A8H5ZCK7</accession>
<feature type="region of interest" description="Disordered" evidence="1">
    <location>
        <begin position="154"/>
        <end position="181"/>
    </location>
</feature>
<evidence type="ECO:0000256" key="1">
    <source>
        <dbReference type="SAM" id="MobiDB-lite"/>
    </source>
</evidence>
<comment type="caution">
    <text evidence="2">The sequence shown here is derived from an EMBL/GenBank/DDBJ whole genome shotgun (WGS) entry which is preliminary data.</text>
</comment>
<sequence length="181" mass="20080">MSPIRRAPPSWYESVLSMDGVGTTTSMYVRYLNPRRTVAPVPVCACATLDTSTHSLQHIDTHTTRPAGHALRLRQHWLQYRVRSHHGQKLCTRWPAQPGQATHSTSPLCALGPGASVPSILPNCPWNRAEKPRHNKAKLLLFAPVLPDSLPALITPLDPRSRPLSTRPLRLSHGKSVEPHL</sequence>
<gene>
    <name evidence="2" type="ORF">GGP41_009051</name>
</gene>
<evidence type="ECO:0000313" key="2">
    <source>
        <dbReference type="EMBL" id="KAF5847823.1"/>
    </source>
</evidence>
<name>A0A8H5ZCK7_COCSA</name>
<dbReference type="EMBL" id="WNKQ01000012">
    <property type="protein sequence ID" value="KAF5847823.1"/>
    <property type="molecule type" value="Genomic_DNA"/>
</dbReference>
<dbReference type="Proteomes" id="UP000624244">
    <property type="component" value="Unassembled WGS sequence"/>
</dbReference>